<keyword evidence="1" id="KW-0677">Repeat</keyword>
<dbReference type="PANTHER" id="PTHR24123:SF141">
    <property type="entry name" value="ANKYRIN 2, ISOFORM U"/>
    <property type="match status" value="1"/>
</dbReference>
<dbReference type="PANTHER" id="PTHR24123">
    <property type="entry name" value="ANKYRIN REPEAT-CONTAINING"/>
    <property type="match status" value="1"/>
</dbReference>
<dbReference type="InterPro" id="IPR051165">
    <property type="entry name" value="Multifunctional_ANK_Repeat"/>
</dbReference>
<feature type="repeat" description="ANK" evidence="3">
    <location>
        <begin position="602"/>
        <end position="634"/>
    </location>
</feature>
<dbReference type="PROSITE" id="PS50297">
    <property type="entry name" value="ANK_REP_REGION"/>
    <property type="match status" value="5"/>
</dbReference>
<dbReference type="OrthoDB" id="409391at2759"/>
<feature type="repeat" description="ANK" evidence="3">
    <location>
        <begin position="375"/>
        <end position="411"/>
    </location>
</feature>
<evidence type="ECO:0000256" key="3">
    <source>
        <dbReference type="PROSITE-ProRule" id="PRU00023"/>
    </source>
</evidence>
<feature type="repeat" description="ANK" evidence="3">
    <location>
        <begin position="412"/>
        <end position="444"/>
    </location>
</feature>
<evidence type="ECO:0000256" key="2">
    <source>
        <dbReference type="ARBA" id="ARBA00023043"/>
    </source>
</evidence>
<protein>
    <submittedName>
        <fullName evidence="4">Uncharacterized protein</fullName>
    </submittedName>
</protein>
<feature type="repeat" description="ANK" evidence="3">
    <location>
        <begin position="58"/>
        <end position="90"/>
    </location>
</feature>
<feature type="repeat" description="ANK" evidence="3">
    <location>
        <begin position="292"/>
        <end position="324"/>
    </location>
</feature>
<keyword evidence="2 3" id="KW-0040">ANK repeat</keyword>
<name>A0A8S1SUF8_PAROT</name>
<reference evidence="4" key="1">
    <citation type="submission" date="2021-01" db="EMBL/GenBank/DDBJ databases">
        <authorList>
            <consortium name="Genoscope - CEA"/>
            <person name="William W."/>
        </authorList>
    </citation>
    <scope>NUCLEOTIDE SEQUENCE</scope>
</reference>
<dbReference type="EMBL" id="CAJJDP010000014">
    <property type="protein sequence ID" value="CAD8142979.1"/>
    <property type="molecule type" value="Genomic_DNA"/>
</dbReference>
<dbReference type="PROSITE" id="PS50088">
    <property type="entry name" value="ANK_REPEAT"/>
    <property type="match status" value="7"/>
</dbReference>
<dbReference type="AlphaFoldDB" id="A0A8S1SUF8"/>
<gene>
    <name evidence="4" type="ORF">POCTA_138.1.T0140249</name>
</gene>
<dbReference type="OMA" id="HIVWIEI"/>
<dbReference type="SMART" id="SM00248">
    <property type="entry name" value="ANK"/>
    <property type="match status" value="11"/>
</dbReference>
<keyword evidence="5" id="KW-1185">Reference proteome</keyword>
<proteinExistence type="predicted"/>
<organism evidence="4 5">
    <name type="scientific">Paramecium octaurelia</name>
    <dbReference type="NCBI Taxonomy" id="43137"/>
    <lineage>
        <taxon>Eukaryota</taxon>
        <taxon>Sar</taxon>
        <taxon>Alveolata</taxon>
        <taxon>Ciliophora</taxon>
        <taxon>Intramacronucleata</taxon>
        <taxon>Oligohymenophorea</taxon>
        <taxon>Peniculida</taxon>
        <taxon>Parameciidae</taxon>
        <taxon>Paramecium</taxon>
    </lineage>
</organism>
<dbReference type="InterPro" id="IPR002110">
    <property type="entry name" value="Ankyrin_rpt"/>
</dbReference>
<dbReference type="Pfam" id="PF12796">
    <property type="entry name" value="Ank_2"/>
    <property type="match status" value="4"/>
</dbReference>
<evidence type="ECO:0000313" key="5">
    <source>
        <dbReference type="Proteomes" id="UP000683925"/>
    </source>
</evidence>
<dbReference type="Pfam" id="PF00023">
    <property type="entry name" value="Ank"/>
    <property type="match status" value="1"/>
</dbReference>
<feature type="repeat" description="ANK" evidence="3">
    <location>
        <begin position="483"/>
        <end position="515"/>
    </location>
</feature>
<comment type="caution">
    <text evidence="4">The sequence shown here is derived from an EMBL/GenBank/DDBJ whole genome shotgun (WGS) entry which is preliminary data.</text>
</comment>
<sequence length="659" mass="76152">MDQDKDLLTQSLIFNIANHKQKEPDIFAFVIDGKLTLLESWMHQFNNVEEIINSKDSEGKTPLFYACYYNFKNIVMYLLMKGADPFLTSKSGFTVFHVCAQRGNLECLQILFQMFKHRQNMAKWEELKITMKKHQIKKSDSQKGQLINADKHLKQVQQRFQQFQAVVSEQYQQFLDQNLQYFSRVNATLDQFQRNAIHYGSLSKYTKCFQCIRQLAQFDFETQGWDLFYDIFMEVQLLVQTTESKIDPRQYKQYRETICNFLNSQLLQQKQTNLMSNIKKLQKDILNQQDSDGYTPMHLASFAGDFAAIQFMLQLGANPKIKCKRKIRTPLEYASNDSVRKYLMDLNNAVNEGDDKSFTLLVNCGQRVNGKSTIYGITPVHKAIEQTYKSSNKTMLNKVLEMDADVNVIDTNGWTPLHHAAFYGELWAITTLIERGAYQQISSNKGYYPIHVAALNNQAKAVQLLIETGIANQESLVDFQDNQNCTPMHLAAKKGHDQVVKVLFETGANIYSVDKRDWTPLHYASFYQNRNVVHLLSRYDADEDRYCAMRTSKGQTADQMTTDSEVKFAFKTLWSAARDGDLDTVRKLVTLNHPINEQTYGNKFTPLILATRGSHFLIVKYLLSENADKTLKDKYGNSALDYAEKQANQKIKELLQEQQ</sequence>
<dbReference type="Proteomes" id="UP000683925">
    <property type="component" value="Unassembled WGS sequence"/>
</dbReference>
<evidence type="ECO:0000313" key="4">
    <source>
        <dbReference type="EMBL" id="CAD8142979.1"/>
    </source>
</evidence>
<feature type="repeat" description="ANK" evidence="3">
    <location>
        <begin position="445"/>
        <end position="469"/>
    </location>
</feature>
<evidence type="ECO:0000256" key="1">
    <source>
        <dbReference type="ARBA" id="ARBA00022737"/>
    </source>
</evidence>
<accession>A0A8S1SUF8</accession>